<proteinExistence type="predicted"/>
<name>A0A6F8ZDZ9_9FIRM</name>
<evidence type="ECO:0008006" key="3">
    <source>
        <dbReference type="Google" id="ProtNLM"/>
    </source>
</evidence>
<sequence>MELVAMLPVHNEAGRYLPRVLDQLSQLADLIVVYDDASTDATPALLARYPWVRAFRGRQPWFPRHEAQLRHHLWRLTVRFRPRWILALDADELFEERALAELPPLLAGRDYDAVAFRLFDFWKGEEQVRVDGAWNPWNRFSPLLVRYRPELPDTWPDQVIHCGRLPLAYRELVTFQSHLRVRHYGWARGGEHLAKYLFYRERDLAQYGRVSAHTESVLAPRVTLEPWIPLEPAPFFRSRRQPERR</sequence>
<keyword evidence="2" id="KW-1185">Reference proteome</keyword>
<protein>
    <recommendedName>
        <fullName evidence="3">Glycosyl transferase family 2</fullName>
    </recommendedName>
</protein>
<evidence type="ECO:0000313" key="1">
    <source>
        <dbReference type="EMBL" id="CAB1127829.1"/>
    </source>
</evidence>
<dbReference type="KEGG" id="hfv:R50_0323"/>
<reference evidence="1 2" key="1">
    <citation type="submission" date="2020-02" db="EMBL/GenBank/DDBJ databases">
        <authorList>
            <person name="Hogendoorn C."/>
        </authorList>
    </citation>
    <scope>NUCLEOTIDE SEQUENCE [LARGE SCALE GENOMIC DNA]</scope>
    <source>
        <strain evidence="1">R501</strain>
    </source>
</reference>
<dbReference type="Proteomes" id="UP000503399">
    <property type="component" value="Chromosome"/>
</dbReference>
<evidence type="ECO:0000313" key="2">
    <source>
        <dbReference type="Proteomes" id="UP000503399"/>
    </source>
</evidence>
<accession>A0A6F8ZDZ9</accession>
<dbReference type="EMBL" id="LR778114">
    <property type="protein sequence ID" value="CAB1127829.1"/>
    <property type="molecule type" value="Genomic_DNA"/>
</dbReference>
<dbReference type="SUPFAM" id="SSF53448">
    <property type="entry name" value="Nucleotide-diphospho-sugar transferases"/>
    <property type="match status" value="1"/>
</dbReference>
<dbReference type="AlphaFoldDB" id="A0A6F8ZDZ9"/>
<gene>
    <name evidence="1" type="ORF">R50_0323</name>
</gene>
<dbReference type="Pfam" id="PF13704">
    <property type="entry name" value="Glyco_tranf_2_4"/>
    <property type="match status" value="1"/>
</dbReference>
<dbReference type="Gene3D" id="3.90.550.10">
    <property type="entry name" value="Spore Coat Polysaccharide Biosynthesis Protein SpsA, Chain A"/>
    <property type="match status" value="1"/>
</dbReference>
<organism evidence="1 2">
    <name type="scientific">Candidatus Hydrogenisulfobacillus filiaventi</name>
    <dbReference type="NCBI Taxonomy" id="2707344"/>
    <lineage>
        <taxon>Bacteria</taxon>
        <taxon>Bacillati</taxon>
        <taxon>Bacillota</taxon>
        <taxon>Clostridia</taxon>
        <taxon>Eubacteriales</taxon>
        <taxon>Clostridiales Family XVII. Incertae Sedis</taxon>
        <taxon>Candidatus Hydrogenisulfobacillus</taxon>
    </lineage>
</organism>
<dbReference type="InterPro" id="IPR029044">
    <property type="entry name" value="Nucleotide-diphossugar_trans"/>
</dbReference>